<accession>A0A1I0J0L1</accession>
<keyword evidence="1" id="KW-0812">Transmembrane</keyword>
<feature type="transmembrane region" description="Helical" evidence="1">
    <location>
        <begin position="138"/>
        <end position="158"/>
    </location>
</feature>
<dbReference type="Proteomes" id="UP000198508">
    <property type="component" value="Unassembled WGS sequence"/>
</dbReference>
<reference evidence="3" key="1">
    <citation type="submission" date="2016-10" db="EMBL/GenBank/DDBJ databases">
        <authorList>
            <person name="Varghese N."/>
            <person name="Submissions S."/>
        </authorList>
    </citation>
    <scope>NUCLEOTIDE SEQUENCE [LARGE SCALE GENOMIC DNA]</scope>
    <source>
        <strain evidence="3">NLAE-zl-G277</strain>
    </source>
</reference>
<name>A0A1I0J0L1_9FIRM</name>
<dbReference type="STRING" id="460384.SAMN05216313_1255"/>
<evidence type="ECO:0000313" key="3">
    <source>
        <dbReference type="Proteomes" id="UP000198508"/>
    </source>
</evidence>
<gene>
    <name evidence="2" type="ORF">SAMN05216313_1255</name>
</gene>
<feature type="transmembrane region" description="Helical" evidence="1">
    <location>
        <begin position="74"/>
        <end position="94"/>
    </location>
</feature>
<proteinExistence type="predicted"/>
<sequence length="227" mass="25499">MTAQAIAETVFDILYLSFALFSGLIMAAKGRSPMVRRAGWMAALLGAGDSFHLVPRSYALWTNGLEANAAALGFGKFVTSITMTVFYLILYYIWRDRYRIRGRRGLTGTMWLLSALRIALCLLPQNQWLAYRPPLLPGILRNVPFAIMGILVIVMFAREAKEHSDPVFRFMPLAVGLSFGFYLPVVLFSGIAPVVGVLMIPKTLAYVWIVRMCWQLYRQPNGRPATI</sequence>
<evidence type="ECO:0000256" key="1">
    <source>
        <dbReference type="SAM" id="Phobius"/>
    </source>
</evidence>
<keyword evidence="1" id="KW-1133">Transmembrane helix</keyword>
<dbReference type="RefSeq" id="WP_092367992.1">
    <property type="nucleotide sequence ID" value="NZ_FOIM01000025.1"/>
</dbReference>
<dbReference type="AlphaFoldDB" id="A0A1I0J0L1"/>
<organism evidence="2 3">
    <name type="scientific">Enterocloster lavalensis</name>
    <dbReference type="NCBI Taxonomy" id="460384"/>
    <lineage>
        <taxon>Bacteria</taxon>
        <taxon>Bacillati</taxon>
        <taxon>Bacillota</taxon>
        <taxon>Clostridia</taxon>
        <taxon>Lachnospirales</taxon>
        <taxon>Lachnospiraceae</taxon>
        <taxon>Enterocloster</taxon>
    </lineage>
</organism>
<evidence type="ECO:0000313" key="2">
    <source>
        <dbReference type="EMBL" id="SEU02558.1"/>
    </source>
</evidence>
<feature type="transmembrane region" description="Helical" evidence="1">
    <location>
        <begin position="6"/>
        <end position="26"/>
    </location>
</feature>
<feature type="transmembrane region" description="Helical" evidence="1">
    <location>
        <begin position="170"/>
        <end position="188"/>
    </location>
</feature>
<protein>
    <submittedName>
        <fullName evidence="2">Uncharacterized protein</fullName>
    </submittedName>
</protein>
<keyword evidence="1" id="KW-0472">Membrane</keyword>
<keyword evidence="3" id="KW-1185">Reference proteome</keyword>
<dbReference type="EMBL" id="FOIM01000025">
    <property type="protein sequence ID" value="SEU02558.1"/>
    <property type="molecule type" value="Genomic_DNA"/>
</dbReference>